<dbReference type="SUPFAM" id="SSF51126">
    <property type="entry name" value="Pectin lyase-like"/>
    <property type="match status" value="1"/>
</dbReference>
<sequence>MLKLIYVNPTIGSDSNSGSQQAPLKTITQALKQSASGTKIQLVPDNYNASTGEIFPLVVPFGVTIIGNEQDKGTGIVINGSGKHFSRIFGSQNVTFVLNSGVKLQGITVTNSASRGTAVWIESSSPTVANCTFINSQREGVLITGNANPVIKDNIFTQNSANGISITRNSQGEIRGNSCFQTGFGISIGDSATSKVIDNKIYDNHSGVVVSGDARPFLRENVCENNTQDGLTVVANALPDIGNNKSPGNNIFRDNAQFDIQNASINKLISVDNQVELQSVNGKIQFFADPEPEPEIELEPEPELELETELEQNSKIEVNPEAKPQLKVRKLTDVDGHWAANFIQELIQLGIVKGFPNRTFRPDATITRSQYASLIVQAFNPNALREPIQFEDIKENHWGYQVIQQAYQSKLISGYPGRKFLPNQNIPRIQVIISLVNGLGLTNEIEADLNMYQDSNKIPNYARDEVIAATQNRLIVNYPKIEKLNPNQSATRAEVAVMVYQTLVLIGKVSVIDSPYITRGNG</sequence>
<dbReference type="NCBIfam" id="TIGR03804">
    <property type="entry name" value="para_beta_helix"/>
    <property type="match status" value="4"/>
</dbReference>
<dbReference type="InterPro" id="IPR012334">
    <property type="entry name" value="Pectin_lyas_fold"/>
</dbReference>
<dbReference type="Pfam" id="PF00395">
    <property type="entry name" value="SLH"/>
    <property type="match status" value="3"/>
</dbReference>
<dbReference type="Gene3D" id="3.30.1910.20">
    <property type="entry name" value="asparaginyl-tRNA synthetase, N-terminal domain"/>
    <property type="match status" value="1"/>
</dbReference>
<evidence type="ECO:0000259" key="1">
    <source>
        <dbReference type="PROSITE" id="PS51272"/>
    </source>
</evidence>
<feature type="domain" description="SLH" evidence="1">
    <location>
        <begin position="449"/>
        <end position="513"/>
    </location>
</feature>
<dbReference type="PANTHER" id="PTHR43308:SF5">
    <property type="entry name" value="S-LAYER PROTEIN _ PEPTIDOGLYCAN ENDO-BETA-N-ACETYLGLUCOSAMINIDASE"/>
    <property type="match status" value="1"/>
</dbReference>
<organism evidence="2 3">
    <name type="scientific">Calothrix parasitica NIES-267</name>
    <dbReference type="NCBI Taxonomy" id="1973488"/>
    <lineage>
        <taxon>Bacteria</taxon>
        <taxon>Bacillati</taxon>
        <taxon>Cyanobacteriota</taxon>
        <taxon>Cyanophyceae</taxon>
        <taxon>Nostocales</taxon>
        <taxon>Calotrichaceae</taxon>
        <taxon>Calothrix</taxon>
    </lineage>
</organism>
<dbReference type="InterPro" id="IPR022441">
    <property type="entry name" value="Para_beta_helix_rpt-2"/>
</dbReference>
<dbReference type="OrthoDB" id="9759810at2"/>
<dbReference type="PROSITE" id="PS51272">
    <property type="entry name" value="SLH"/>
    <property type="match status" value="3"/>
</dbReference>
<dbReference type="EMBL" id="AP018227">
    <property type="protein sequence ID" value="BAY83331.1"/>
    <property type="molecule type" value="Genomic_DNA"/>
</dbReference>
<dbReference type="InterPro" id="IPR011459">
    <property type="entry name" value="DUF1565"/>
</dbReference>
<evidence type="ECO:0000313" key="3">
    <source>
        <dbReference type="Proteomes" id="UP000218418"/>
    </source>
</evidence>
<protein>
    <recommendedName>
        <fullName evidence="1">SLH domain-containing protein</fullName>
    </recommendedName>
</protein>
<dbReference type="InterPro" id="IPR051465">
    <property type="entry name" value="Cell_Envelope_Struct_Comp"/>
</dbReference>
<evidence type="ECO:0000313" key="2">
    <source>
        <dbReference type="EMBL" id="BAY83331.1"/>
    </source>
</evidence>
<dbReference type="Pfam" id="PF07602">
    <property type="entry name" value="DUF1565"/>
    <property type="match status" value="1"/>
</dbReference>
<dbReference type="SMART" id="SM00710">
    <property type="entry name" value="PbH1"/>
    <property type="match status" value="7"/>
</dbReference>
<dbReference type="InterPro" id="IPR011050">
    <property type="entry name" value="Pectin_lyase_fold/virulence"/>
</dbReference>
<dbReference type="AlphaFoldDB" id="A0A1Z4LQ76"/>
<proteinExistence type="predicted"/>
<dbReference type="PANTHER" id="PTHR43308">
    <property type="entry name" value="OUTER MEMBRANE PROTEIN ALPHA-RELATED"/>
    <property type="match status" value="1"/>
</dbReference>
<dbReference type="InterPro" id="IPR006626">
    <property type="entry name" value="PbH1"/>
</dbReference>
<keyword evidence="3" id="KW-1185">Reference proteome</keyword>
<dbReference type="Proteomes" id="UP000218418">
    <property type="component" value="Chromosome"/>
</dbReference>
<name>A0A1Z4LQ76_9CYAN</name>
<feature type="domain" description="SLH" evidence="1">
    <location>
        <begin position="326"/>
        <end position="389"/>
    </location>
</feature>
<gene>
    <name evidence="2" type="ORF">NIES267_28180</name>
</gene>
<reference evidence="2 3" key="1">
    <citation type="submission" date="2017-06" db="EMBL/GenBank/DDBJ databases">
        <title>Genome sequencing of cyanobaciteial culture collection at National Institute for Environmental Studies (NIES).</title>
        <authorList>
            <person name="Hirose Y."/>
            <person name="Shimura Y."/>
            <person name="Fujisawa T."/>
            <person name="Nakamura Y."/>
            <person name="Kawachi M."/>
        </authorList>
    </citation>
    <scope>NUCLEOTIDE SEQUENCE [LARGE SCALE GENOMIC DNA]</scope>
    <source>
        <strain evidence="2 3">NIES-267</strain>
    </source>
</reference>
<accession>A0A1Z4LQ76</accession>
<dbReference type="Gene3D" id="2.160.20.10">
    <property type="entry name" value="Single-stranded right-handed beta-helix, Pectin lyase-like"/>
    <property type="match status" value="1"/>
</dbReference>
<dbReference type="InterPro" id="IPR001119">
    <property type="entry name" value="SLH_dom"/>
</dbReference>
<feature type="domain" description="SLH" evidence="1">
    <location>
        <begin position="390"/>
        <end position="448"/>
    </location>
</feature>